<evidence type="ECO:0000256" key="48">
    <source>
        <dbReference type="ARBA" id="ARBA00048699"/>
    </source>
</evidence>
<evidence type="ECO:0000256" key="15">
    <source>
        <dbReference type="ARBA" id="ARBA00022989"/>
    </source>
</evidence>
<comment type="catalytic activity">
    <reaction evidence="45">
        <text>a 1-acyl-sn-glycero-3-phosphocholine + H2O = sn-glycerol 3-phosphocholine + a fatty acid + H(+)</text>
        <dbReference type="Rhea" id="RHEA:15177"/>
        <dbReference type="ChEBI" id="CHEBI:15377"/>
        <dbReference type="ChEBI" id="CHEBI:15378"/>
        <dbReference type="ChEBI" id="CHEBI:16870"/>
        <dbReference type="ChEBI" id="CHEBI:28868"/>
        <dbReference type="ChEBI" id="CHEBI:58168"/>
        <dbReference type="EC" id="3.1.1.5"/>
    </reaction>
    <physiologicalReaction direction="left-to-right" evidence="45">
        <dbReference type="Rhea" id="RHEA:15178"/>
    </physiologicalReaction>
</comment>
<dbReference type="Pfam" id="PF00657">
    <property type="entry name" value="Lipase_GDSL"/>
    <property type="match status" value="1"/>
</dbReference>
<evidence type="ECO:0000256" key="45">
    <source>
        <dbReference type="ARBA" id="ARBA00048454"/>
    </source>
</evidence>
<dbReference type="EMBL" id="KB741021">
    <property type="protein sequence ID" value="ENN75069.1"/>
    <property type="molecule type" value="Genomic_DNA"/>
</dbReference>
<comment type="catalytic activity">
    <reaction evidence="52">
        <text>1,2-dihexadecanoyl-sn-glycero-3-phosphocholine + 2 H2O = sn-glycerol 3-phosphocholine + 2 hexadecanoate + 2 H(+)</text>
        <dbReference type="Rhea" id="RHEA:40975"/>
        <dbReference type="ChEBI" id="CHEBI:7896"/>
        <dbReference type="ChEBI" id="CHEBI:15377"/>
        <dbReference type="ChEBI" id="CHEBI:15378"/>
        <dbReference type="ChEBI" id="CHEBI:16870"/>
        <dbReference type="ChEBI" id="CHEBI:72999"/>
    </reaction>
    <physiologicalReaction direction="left-to-right" evidence="52">
        <dbReference type="Rhea" id="RHEA:40976"/>
    </physiologicalReaction>
</comment>
<dbReference type="InterPro" id="IPR035994">
    <property type="entry name" value="Nucleoside_phosphorylase_sf"/>
</dbReference>
<evidence type="ECO:0000256" key="28">
    <source>
        <dbReference type="ARBA" id="ARBA00031182"/>
    </source>
</evidence>
<keyword evidence="14" id="KW-0378">Hydrolase</keyword>
<dbReference type="HOGENOM" id="CLU_412924_0_0_1"/>
<feature type="non-terminal residue" evidence="57">
    <location>
        <position position="1"/>
    </location>
</feature>
<evidence type="ECO:0000256" key="29">
    <source>
        <dbReference type="ARBA" id="ARBA00031485"/>
    </source>
</evidence>
<gene>
    <name evidence="57" type="ORF">YQE_08382</name>
</gene>
<dbReference type="GO" id="GO:0004623">
    <property type="term" value="F:phospholipase A2 activity"/>
    <property type="evidence" value="ECO:0007669"/>
    <property type="project" value="UniProtKB-EC"/>
</dbReference>
<comment type="catalytic activity">
    <reaction evidence="38">
        <text>1-hexadecanoyl-2-(9Z-octadecenoyl)-sn-glycero-3-phospho-(1'-sn-glycerol) + H2O = 1-hexadecanoyl-sn-glycero-3-phospho-(1'-sn-glycerol) + (9Z)-octadecenoate + H(+)</text>
        <dbReference type="Rhea" id="RHEA:40919"/>
        <dbReference type="ChEBI" id="CHEBI:15377"/>
        <dbReference type="ChEBI" id="CHEBI:15378"/>
        <dbReference type="ChEBI" id="CHEBI:30823"/>
        <dbReference type="ChEBI" id="CHEBI:72841"/>
        <dbReference type="ChEBI" id="CHEBI:75158"/>
    </reaction>
    <physiologicalReaction direction="left-to-right" evidence="38">
        <dbReference type="Rhea" id="RHEA:40920"/>
    </physiologicalReaction>
</comment>
<comment type="catalytic activity">
    <reaction evidence="53">
        <text>1,3-di-(9Z-octadecenoyl)-glycerol + H2O = 1-(9Z-octadecenoyl)-glycerol + (9Z)-octadecenoate + H(+)</text>
        <dbReference type="Rhea" id="RHEA:39939"/>
        <dbReference type="ChEBI" id="CHEBI:15377"/>
        <dbReference type="ChEBI" id="CHEBI:15378"/>
        <dbReference type="ChEBI" id="CHEBI:30823"/>
        <dbReference type="ChEBI" id="CHEBI:75342"/>
        <dbReference type="ChEBI" id="CHEBI:75735"/>
    </reaction>
    <physiologicalReaction direction="left-to-right" evidence="53">
        <dbReference type="Rhea" id="RHEA:39940"/>
    </physiologicalReaction>
</comment>
<evidence type="ECO:0000256" key="31">
    <source>
        <dbReference type="ARBA" id="ARBA00033072"/>
    </source>
</evidence>
<evidence type="ECO:0000256" key="53">
    <source>
        <dbReference type="ARBA" id="ARBA00049372"/>
    </source>
</evidence>
<dbReference type="CDD" id="cd09009">
    <property type="entry name" value="PNP-EcPNPII_like"/>
    <property type="match status" value="1"/>
</dbReference>
<comment type="pathway">
    <text evidence="2">Purine metabolism; purine nucleoside salvage.</text>
</comment>
<comment type="catalytic activity">
    <reaction evidence="36">
        <text>1-hexadecanoyl-2-(9Z)-octadecenoyl-3-octadecanoyl-sn-glycerol + H2O = 1-hexadecanoyl-2-(9Z-octadecenoyl)-sn-glycerol + octadecanoate + H(+)</text>
        <dbReference type="Rhea" id="RHEA:41111"/>
        <dbReference type="ChEBI" id="CHEBI:15377"/>
        <dbReference type="ChEBI" id="CHEBI:15378"/>
        <dbReference type="ChEBI" id="CHEBI:25629"/>
        <dbReference type="ChEBI" id="CHEBI:75466"/>
        <dbReference type="ChEBI" id="CHEBI:77623"/>
    </reaction>
    <physiologicalReaction direction="left-to-right" evidence="36">
        <dbReference type="Rhea" id="RHEA:41112"/>
    </physiologicalReaction>
</comment>
<evidence type="ECO:0000256" key="50">
    <source>
        <dbReference type="ARBA" id="ARBA00048872"/>
    </source>
</evidence>
<evidence type="ECO:0000256" key="32">
    <source>
        <dbReference type="ARBA" id="ARBA00045916"/>
    </source>
</evidence>
<comment type="catalytic activity">
    <reaction evidence="24">
        <text>2'-deoxyinosine + phosphate = 2-deoxy-alpha-D-ribose 1-phosphate + hypoxanthine</text>
        <dbReference type="Rhea" id="RHEA:27750"/>
        <dbReference type="ChEBI" id="CHEBI:17368"/>
        <dbReference type="ChEBI" id="CHEBI:28997"/>
        <dbReference type="ChEBI" id="CHEBI:43474"/>
        <dbReference type="ChEBI" id="CHEBI:57259"/>
        <dbReference type="EC" id="2.4.2.1"/>
    </reaction>
</comment>
<evidence type="ECO:0000256" key="38">
    <source>
        <dbReference type="ARBA" id="ARBA00048015"/>
    </source>
</evidence>
<dbReference type="NCBIfam" id="TIGR01700">
    <property type="entry name" value="PNPH"/>
    <property type="match status" value="1"/>
</dbReference>
<evidence type="ECO:0000313" key="57">
    <source>
        <dbReference type="EMBL" id="ENN75069.1"/>
    </source>
</evidence>
<evidence type="ECO:0000256" key="33">
    <source>
        <dbReference type="ARBA" id="ARBA00047324"/>
    </source>
</evidence>
<evidence type="ECO:0000256" key="49">
    <source>
        <dbReference type="ARBA" id="ARBA00048869"/>
    </source>
</evidence>
<dbReference type="UniPathway" id="UPA00606"/>
<keyword evidence="8" id="KW-1003">Cell membrane</keyword>
<evidence type="ECO:0000256" key="21">
    <source>
        <dbReference type="ARBA" id="ARBA00023422"/>
    </source>
</evidence>
<comment type="catalytic activity">
    <reaction evidence="49">
        <text>1,3-dihexadecanoyl-2-(9Z-octadecenoyl)glycerol + H2O = 1,3-dihexadecanoylglycerol + (9Z)-octadecenoate + H(+)</text>
        <dbReference type="Rhea" id="RHEA:40983"/>
        <dbReference type="ChEBI" id="CHEBI:15377"/>
        <dbReference type="ChEBI" id="CHEBI:15378"/>
        <dbReference type="ChEBI" id="CHEBI:30823"/>
        <dbReference type="ChEBI" id="CHEBI:75688"/>
        <dbReference type="ChEBI" id="CHEBI:77619"/>
    </reaction>
    <physiologicalReaction direction="left-to-right" evidence="49">
        <dbReference type="Rhea" id="RHEA:40984"/>
    </physiologicalReaction>
</comment>
<comment type="catalytic activity">
    <reaction evidence="50">
        <text>1-O-hexadecyl-2-(9Z)-octadecenoyl-sn-glycero-3-phosphocholine + H2O = 1-O-hexadecyl-sn-glycero-3-phosphocholine + (9Z)-octadecenoate + H(+)</text>
        <dbReference type="Rhea" id="RHEA:40915"/>
        <dbReference type="ChEBI" id="CHEBI:15377"/>
        <dbReference type="ChEBI" id="CHEBI:15378"/>
        <dbReference type="ChEBI" id="CHEBI:30823"/>
        <dbReference type="ChEBI" id="CHEBI:34112"/>
        <dbReference type="ChEBI" id="CHEBI:64496"/>
    </reaction>
    <physiologicalReaction direction="left-to-right" evidence="50">
        <dbReference type="Rhea" id="RHEA:40916"/>
    </physiologicalReaction>
</comment>
<dbReference type="AlphaFoldDB" id="N6T4N0"/>
<comment type="catalytic activity">
    <reaction evidence="43">
        <text>1-octadecanoyl-2-(9Z,12Z)-octadecadienoyl-sn-glycerol + H2O = 1-octadecanoyl-sn-glycerol + (9Z,12Z)-octadecadienoate + H(+)</text>
        <dbReference type="Rhea" id="RHEA:40927"/>
        <dbReference type="ChEBI" id="CHEBI:15377"/>
        <dbReference type="ChEBI" id="CHEBI:15378"/>
        <dbReference type="ChEBI" id="CHEBI:30245"/>
        <dbReference type="ChEBI" id="CHEBI:75550"/>
        <dbReference type="ChEBI" id="CHEBI:77097"/>
    </reaction>
    <physiologicalReaction direction="left-to-right" evidence="43">
        <dbReference type="Rhea" id="RHEA:40928"/>
    </physiologicalReaction>
</comment>
<dbReference type="FunFam" id="3.40.50.1580:FF:000004">
    <property type="entry name" value="Purine nucleoside phosphorylase"/>
    <property type="match status" value="1"/>
</dbReference>
<evidence type="ECO:0000256" key="55">
    <source>
        <dbReference type="SAM" id="MobiDB-lite"/>
    </source>
</evidence>
<comment type="catalytic activity">
    <reaction evidence="25">
        <text>guanosine + phosphate = alpha-D-ribose 1-phosphate + guanine</text>
        <dbReference type="Rhea" id="RHEA:13233"/>
        <dbReference type="ChEBI" id="CHEBI:16235"/>
        <dbReference type="ChEBI" id="CHEBI:16750"/>
        <dbReference type="ChEBI" id="CHEBI:43474"/>
        <dbReference type="ChEBI" id="CHEBI:57720"/>
        <dbReference type="EC" id="2.4.2.1"/>
    </reaction>
</comment>
<comment type="catalytic activity">
    <reaction evidence="39">
        <text>a 1-O-alkyl-2-acyl-sn-glycero-3-phosphocholine + H2O = a 1-O-alkyl-sn-glycero-3-phosphocholine + a fatty acid + H(+)</text>
        <dbReference type="Rhea" id="RHEA:36231"/>
        <dbReference type="ChEBI" id="CHEBI:15377"/>
        <dbReference type="ChEBI" id="CHEBI:15378"/>
        <dbReference type="ChEBI" id="CHEBI:28868"/>
        <dbReference type="ChEBI" id="CHEBI:30909"/>
        <dbReference type="ChEBI" id="CHEBI:36702"/>
        <dbReference type="EC" id="3.1.1.4"/>
    </reaction>
    <physiologicalReaction direction="left-to-right" evidence="39">
        <dbReference type="Rhea" id="RHEA:36232"/>
    </physiologicalReaction>
</comment>
<evidence type="ECO:0000256" key="20">
    <source>
        <dbReference type="ARBA" id="ARBA00023408"/>
    </source>
</evidence>
<dbReference type="InterPro" id="IPR001087">
    <property type="entry name" value="GDSL"/>
</dbReference>
<dbReference type="GO" id="GO:0005737">
    <property type="term" value="C:cytoplasm"/>
    <property type="evidence" value="ECO:0007669"/>
    <property type="project" value="TreeGrafter"/>
</dbReference>
<accession>N6T4N0</accession>
<evidence type="ECO:0000256" key="24">
    <source>
        <dbReference type="ARBA" id="ARBA00023950"/>
    </source>
</evidence>
<evidence type="ECO:0000256" key="40">
    <source>
        <dbReference type="ARBA" id="ARBA00048058"/>
    </source>
</evidence>
<evidence type="ECO:0000256" key="27">
    <source>
        <dbReference type="ARBA" id="ARBA00031036"/>
    </source>
</evidence>
<evidence type="ECO:0000256" key="7">
    <source>
        <dbReference type="ARBA" id="ARBA00015133"/>
    </source>
</evidence>
<evidence type="ECO:0000256" key="35">
    <source>
        <dbReference type="ARBA" id="ARBA00047438"/>
    </source>
</evidence>
<dbReference type="NCBIfam" id="NF006054">
    <property type="entry name" value="PRK08202.1"/>
    <property type="match status" value="1"/>
</dbReference>
<comment type="catalytic activity">
    <reaction evidence="44">
        <text>1,2,3-tri-(9Z-octadecenoyl)-glycerol + H2O = di-(9Z)-octadecenoylglycerol + (9Z)-octadecenoate + H(+)</text>
        <dbReference type="Rhea" id="RHEA:38575"/>
        <dbReference type="ChEBI" id="CHEBI:15377"/>
        <dbReference type="ChEBI" id="CHEBI:15378"/>
        <dbReference type="ChEBI" id="CHEBI:30823"/>
        <dbReference type="ChEBI" id="CHEBI:53753"/>
        <dbReference type="ChEBI" id="CHEBI:75945"/>
    </reaction>
    <physiologicalReaction direction="left-to-right" evidence="44">
        <dbReference type="Rhea" id="RHEA:38576"/>
    </physiologicalReaction>
</comment>
<dbReference type="GO" id="GO:0004806">
    <property type="term" value="F:triacylglycerol lipase activity"/>
    <property type="evidence" value="ECO:0007669"/>
    <property type="project" value="UniProtKB-EC"/>
</dbReference>
<evidence type="ECO:0000256" key="41">
    <source>
        <dbReference type="ARBA" id="ARBA00048227"/>
    </source>
</evidence>
<evidence type="ECO:0000256" key="19">
    <source>
        <dbReference type="ARBA" id="ARBA00023369"/>
    </source>
</evidence>
<comment type="catalytic activity">
    <reaction evidence="47">
        <text>1-hexadecanoyl-sn-glycero-3-phosphocholine + H2O = sn-glycerol 3-phosphocholine + hexadecanoate + H(+)</text>
        <dbReference type="Rhea" id="RHEA:40435"/>
        <dbReference type="ChEBI" id="CHEBI:7896"/>
        <dbReference type="ChEBI" id="CHEBI:15377"/>
        <dbReference type="ChEBI" id="CHEBI:15378"/>
        <dbReference type="ChEBI" id="CHEBI:16870"/>
        <dbReference type="ChEBI" id="CHEBI:72998"/>
    </reaction>
    <physiologicalReaction direction="left-to-right" evidence="47">
        <dbReference type="Rhea" id="RHEA:40436"/>
    </physiologicalReaction>
</comment>
<comment type="catalytic activity">
    <reaction evidence="34">
        <text>1,3-dihexadecanoyl-2-(9Z-octadecenoyl)glycerol + H2O = 1-hexadecanoyl-2-(9Z-octadecenoyl)-glycerol + hexadecanoate + H(+)</text>
        <dbReference type="Rhea" id="RHEA:40979"/>
        <dbReference type="ChEBI" id="CHEBI:7896"/>
        <dbReference type="ChEBI" id="CHEBI:15377"/>
        <dbReference type="ChEBI" id="CHEBI:15378"/>
        <dbReference type="ChEBI" id="CHEBI:75585"/>
        <dbReference type="ChEBI" id="CHEBI:75688"/>
    </reaction>
    <physiologicalReaction direction="left-to-right" evidence="34">
        <dbReference type="Rhea" id="RHEA:40980"/>
    </physiologicalReaction>
</comment>
<comment type="similarity">
    <text evidence="4">Belongs to the 'GDSL' lipolytic enzyme family. Phospholipase B1 subfamily.</text>
</comment>
<comment type="catalytic activity">
    <reaction evidence="21">
        <text>a 1,2-diacyl-sn-glycero-3-phosphocholine + H2O = a 1-acyl-sn-glycero-3-phosphocholine + a fatty acid + H(+)</text>
        <dbReference type="Rhea" id="RHEA:15801"/>
        <dbReference type="ChEBI" id="CHEBI:15377"/>
        <dbReference type="ChEBI" id="CHEBI:15378"/>
        <dbReference type="ChEBI" id="CHEBI:28868"/>
        <dbReference type="ChEBI" id="CHEBI:57643"/>
        <dbReference type="ChEBI" id="CHEBI:58168"/>
        <dbReference type="EC" id="3.1.1.4"/>
    </reaction>
    <physiologicalReaction direction="left-to-right" evidence="21">
        <dbReference type="Rhea" id="RHEA:15802"/>
    </physiologicalReaction>
</comment>
<reference evidence="57" key="1">
    <citation type="journal article" date="2013" name="Genome Biol.">
        <title>Draft genome of the mountain pine beetle, Dendroctonus ponderosae Hopkins, a major forest pest.</title>
        <authorList>
            <person name="Keeling C.I."/>
            <person name="Yuen M.M."/>
            <person name="Liao N.Y."/>
            <person name="Docking T.R."/>
            <person name="Chan S.K."/>
            <person name="Taylor G.A."/>
            <person name="Palmquist D.L."/>
            <person name="Jackman S.D."/>
            <person name="Nguyen A."/>
            <person name="Li M."/>
            <person name="Henderson H."/>
            <person name="Janes J.K."/>
            <person name="Zhao Y."/>
            <person name="Pandoh P."/>
            <person name="Moore R."/>
            <person name="Sperling F.A."/>
            <person name="Huber D.P."/>
            <person name="Birol I."/>
            <person name="Jones S.J."/>
            <person name="Bohlmann J."/>
        </authorList>
    </citation>
    <scope>NUCLEOTIDE SEQUENCE</scope>
</reference>
<evidence type="ECO:0000256" key="11">
    <source>
        <dbReference type="ARBA" id="ARBA00022692"/>
    </source>
</evidence>
<dbReference type="InterPro" id="IPR036514">
    <property type="entry name" value="SGNH_hydro_sf"/>
</dbReference>
<feature type="signal peptide" evidence="56">
    <location>
        <begin position="1"/>
        <end position="19"/>
    </location>
</feature>
<evidence type="ECO:0000256" key="16">
    <source>
        <dbReference type="ARBA" id="ARBA00023098"/>
    </source>
</evidence>
<protein>
    <recommendedName>
        <fullName evidence="7">Phospholipase B1, membrane-associated</fullName>
        <ecNumber evidence="5">2.4.2.1</ecNumber>
    </recommendedName>
    <alternativeName>
        <fullName evidence="31">Inosine phosphorylase</fullName>
    </alternativeName>
    <alternativeName>
        <fullName evidence="27">Inosine-guanosine phosphorylase</fullName>
    </alternativeName>
    <alternativeName>
        <fullName evidence="26">Lysophospholipase</fullName>
    </alternativeName>
    <alternativeName>
        <fullName evidence="28">Phospholipase A2</fullName>
    </alternativeName>
    <alternativeName>
        <fullName evidence="30">Phospholipase B/lipase</fullName>
    </alternativeName>
    <alternativeName>
        <fullName evidence="6">Purine nucleoside phosphorylase</fullName>
    </alternativeName>
    <alternativeName>
        <fullName evidence="29">Triacylglycerol lipase</fullName>
    </alternativeName>
</protein>
<keyword evidence="9" id="KW-0328">Glycosyltransferase</keyword>
<evidence type="ECO:0000256" key="22">
    <source>
        <dbReference type="ARBA" id="ARBA00023918"/>
    </source>
</evidence>
<evidence type="ECO:0000256" key="43">
    <source>
        <dbReference type="ARBA" id="ARBA00048374"/>
    </source>
</evidence>
<comment type="catalytic activity">
    <reaction evidence="42">
        <text>1-hexadecanoyl-2-(9Z,12Z-octadecadienoyl)-sn-glycero-3-phosphocholine + H2O = 2-(9Z,12Z-octadecadienoyl)-sn-glycero-3-phosphocholine + hexadecanoate + H(+)</text>
        <dbReference type="Rhea" id="RHEA:40971"/>
        <dbReference type="ChEBI" id="CHEBI:7896"/>
        <dbReference type="ChEBI" id="CHEBI:15377"/>
        <dbReference type="ChEBI" id="CHEBI:15378"/>
        <dbReference type="ChEBI" id="CHEBI:73002"/>
        <dbReference type="ChEBI" id="CHEBI:76084"/>
    </reaction>
    <physiologicalReaction direction="left-to-right" evidence="42">
        <dbReference type="Rhea" id="RHEA:40972"/>
    </physiologicalReaction>
</comment>
<dbReference type="FunFam" id="3.40.50.1110:FF:000005">
    <property type="entry name" value="Phospholipase B1"/>
    <property type="match status" value="1"/>
</dbReference>
<comment type="catalytic activity">
    <reaction evidence="54">
        <text>2-(9Z-octadecenoyl)-glycerol + H2O = glycerol + (9Z)-octadecenoate + H(+)</text>
        <dbReference type="Rhea" id="RHEA:38491"/>
        <dbReference type="ChEBI" id="CHEBI:15377"/>
        <dbReference type="ChEBI" id="CHEBI:15378"/>
        <dbReference type="ChEBI" id="CHEBI:17754"/>
        <dbReference type="ChEBI" id="CHEBI:30823"/>
        <dbReference type="ChEBI" id="CHEBI:73990"/>
    </reaction>
    <physiologicalReaction direction="left-to-right" evidence="54">
        <dbReference type="Rhea" id="RHEA:38492"/>
    </physiologicalReaction>
</comment>
<dbReference type="InterPro" id="IPR011270">
    <property type="entry name" value="Pur_Nuc_Pase_Ino/Guo-sp"/>
</dbReference>
<comment type="catalytic activity">
    <reaction evidence="19">
        <text>a triacylglycerol + H2O = a diacylglycerol + a fatty acid + H(+)</text>
        <dbReference type="Rhea" id="RHEA:12044"/>
        <dbReference type="ChEBI" id="CHEBI:15377"/>
        <dbReference type="ChEBI" id="CHEBI:15378"/>
        <dbReference type="ChEBI" id="CHEBI:17855"/>
        <dbReference type="ChEBI" id="CHEBI:18035"/>
        <dbReference type="ChEBI" id="CHEBI:28868"/>
        <dbReference type="EC" id="3.1.1.3"/>
    </reaction>
    <physiologicalReaction direction="left-to-right" evidence="19">
        <dbReference type="Rhea" id="RHEA:12045"/>
    </physiologicalReaction>
</comment>
<dbReference type="PANTHER" id="PTHR11904:SF9">
    <property type="entry name" value="PURINE NUCLEOSIDE PHOSPHORYLASE-RELATED"/>
    <property type="match status" value="1"/>
</dbReference>
<comment type="catalytic activity">
    <reaction evidence="41">
        <text>1,2-dihexadecanoyl-sn-glycero-3-phosphocholine + H2O = 1-hexadecanoyl-sn-glycero-3-phosphocholine + hexadecanoate + H(+)</text>
        <dbReference type="Rhea" id="RHEA:41223"/>
        <dbReference type="ChEBI" id="CHEBI:7896"/>
        <dbReference type="ChEBI" id="CHEBI:15377"/>
        <dbReference type="ChEBI" id="CHEBI:15378"/>
        <dbReference type="ChEBI" id="CHEBI:72998"/>
        <dbReference type="ChEBI" id="CHEBI:72999"/>
    </reaction>
    <physiologicalReaction direction="left-to-right" evidence="41">
        <dbReference type="Rhea" id="RHEA:41224"/>
    </physiologicalReaction>
</comment>
<evidence type="ECO:0000256" key="9">
    <source>
        <dbReference type="ARBA" id="ARBA00022676"/>
    </source>
</evidence>
<dbReference type="Gene3D" id="3.40.50.1110">
    <property type="entry name" value="SGNH hydrolase"/>
    <property type="match status" value="1"/>
</dbReference>
<comment type="catalytic activity">
    <reaction evidence="23">
        <text>2'-deoxyguanosine + phosphate = 2-deoxy-alpha-D-ribose 1-phosphate + guanine</text>
        <dbReference type="Rhea" id="RHEA:27738"/>
        <dbReference type="ChEBI" id="CHEBI:16235"/>
        <dbReference type="ChEBI" id="CHEBI:17172"/>
        <dbReference type="ChEBI" id="CHEBI:43474"/>
        <dbReference type="ChEBI" id="CHEBI:57259"/>
        <dbReference type="EC" id="2.4.2.1"/>
    </reaction>
</comment>
<comment type="catalytic activity">
    <reaction evidence="40">
        <text>1,2-di-(9Z-octadecenoyl)-sn-glycero-3-phosphocholine + H2O = 1-(9Z-octadecenoyl)-sn-glycero-3-phosphocholine + (9Z)-octadecenoate + H(+)</text>
        <dbReference type="Rhea" id="RHEA:40923"/>
        <dbReference type="ChEBI" id="CHEBI:15377"/>
        <dbReference type="ChEBI" id="CHEBI:15378"/>
        <dbReference type="ChEBI" id="CHEBI:28610"/>
        <dbReference type="ChEBI" id="CHEBI:30823"/>
        <dbReference type="ChEBI" id="CHEBI:74669"/>
    </reaction>
    <physiologicalReaction direction="left-to-right" evidence="40">
        <dbReference type="Rhea" id="RHEA:40924"/>
    </physiologicalReaction>
</comment>
<evidence type="ECO:0000256" key="47">
    <source>
        <dbReference type="ARBA" id="ARBA00048656"/>
    </source>
</evidence>
<keyword evidence="18" id="KW-0325">Glycoprotein</keyword>
<dbReference type="InterPro" id="IPR000845">
    <property type="entry name" value="Nucleoside_phosphorylase_d"/>
</dbReference>
<comment type="catalytic activity">
    <reaction evidence="20">
        <text>1-hexadecanoyl-2-(9Z,12Z-octadecadienoyl)-sn-glycero-3-phosphocholine + H2O = (9Z,12Z)-octadecadienoate + 1-hexadecanoyl-sn-glycero-3-phosphocholine + H(+)</text>
        <dbReference type="Rhea" id="RHEA:40811"/>
        <dbReference type="ChEBI" id="CHEBI:15377"/>
        <dbReference type="ChEBI" id="CHEBI:15378"/>
        <dbReference type="ChEBI" id="CHEBI:30245"/>
        <dbReference type="ChEBI" id="CHEBI:72998"/>
        <dbReference type="ChEBI" id="CHEBI:73002"/>
    </reaction>
    <physiologicalReaction direction="left-to-right" evidence="20">
        <dbReference type="Rhea" id="RHEA:40812"/>
    </physiologicalReaction>
</comment>
<evidence type="ECO:0000256" key="34">
    <source>
        <dbReference type="ARBA" id="ARBA00047363"/>
    </source>
</evidence>
<evidence type="ECO:0000256" key="44">
    <source>
        <dbReference type="ARBA" id="ARBA00048386"/>
    </source>
</evidence>
<dbReference type="InterPro" id="IPR011268">
    <property type="entry name" value="Purine_phosphorylase"/>
</dbReference>
<evidence type="ECO:0000256" key="46">
    <source>
        <dbReference type="ARBA" id="ARBA00048613"/>
    </source>
</evidence>
<dbReference type="GO" id="GO:0004622">
    <property type="term" value="F:phosphatidylcholine lysophospholipase activity"/>
    <property type="evidence" value="ECO:0007669"/>
    <property type="project" value="UniProtKB-EC"/>
</dbReference>
<evidence type="ECO:0000256" key="37">
    <source>
        <dbReference type="ARBA" id="ARBA00048011"/>
    </source>
</evidence>
<dbReference type="SUPFAM" id="SSF53167">
    <property type="entry name" value="Purine and uridine phosphorylases"/>
    <property type="match status" value="1"/>
</dbReference>
<feature type="region of interest" description="Disordered" evidence="55">
    <location>
        <begin position="50"/>
        <end position="92"/>
    </location>
</feature>
<dbReference type="EC" id="2.4.2.1" evidence="5"/>
<dbReference type="SUPFAM" id="SSF52266">
    <property type="entry name" value="SGNH hydrolase"/>
    <property type="match status" value="1"/>
</dbReference>
<keyword evidence="11" id="KW-0812">Transmembrane</keyword>
<evidence type="ECO:0000256" key="2">
    <source>
        <dbReference type="ARBA" id="ARBA00005058"/>
    </source>
</evidence>
<dbReference type="GO" id="GO:0006629">
    <property type="term" value="P:lipid metabolic process"/>
    <property type="evidence" value="ECO:0007669"/>
    <property type="project" value="UniProtKB-KW"/>
</dbReference>
<comment type="catalytic activity">
    <reaction evidence="48">
        <text>1-hexadecanoyl-2-(9Z-octadecenoyl)-sn-glycero-3-phosphocholine + H2O = 1-hexadecanoyl-sn-glycero-3-phosphocholine + (9Z)-octadecenoate + H(+)</text>
        <dbReference type="Rhea" id="RHEA:38779"/>
        <dbReference type="ChEBI" id="CHEBI:15377"/>
        <dbReference type="ChEBI" id="CHEBI:15378"/>
        <dbReference type="ChEBI" id="CHEBI:30823"/>
        <dbReference type="ChEBI" id="CHEBI:72998"/>
        <dbReference type="ChEBI" id="CHEBI:73001"/>
    </reaction>
    <physiologicalReaction direction="left-to-right" evidence="48">
        <dbReference type="Rhea" id="RHEA:38780"/>
    </physiologicalReaction>
</comment>
<comment type="catalytic activity">
    <reaction evidence="51">
        <text>1-hexadecanoyl-2-(9Z)-octadecenoyl-3-octadecanoyl-sn-glycerol + H2O = 1-hexadecanoyl-3-octadecanoyl-sn-glycerol + (9Z)-octadecenoate + H(+)</text>
        <dbReference type="Rhea" id="RHEA:41103"/>
        <dbReference type="ChEBI" id="CHEBI:15377"/>
        <dbReference type="ChEBI" id="CHEBI:15378"/>
        <dbReference type="ChEBI" id="CHEBI:30823"/>
        <dbReference type="ChEBI" id="CHEBI:77623"/>
        <dbReference type="ChEBI" id="CHEBI:77624"/>
    </reaction>
    <physiologicalReaction direction="left-to-right" evidence="51">
        <dbReference type="Rhea" id="RHEA:41104"/>
    </physiologicalReaction>
</comment>
<feature type="chain" id="PRO_5009707300" description="Phospholipase B1, membrane-associated" evidence="56">
    <location>
        <begin position="20"/>
        <end position="665"/>
    </location>
</feature>
<evidence type="ECO:0000256" key="6">
    <source>
        <dbReference type="ARBA" id="ARBA00013834"/>
    </source>
</evidence>
<evidence type="ECO:0000256" key="12">
    <source>
        <dbReference type="ARBA" id="ARBA00022729"/>
    </source>
</evidence>
<evidence type="ECO:0000256" key="10">
    <source>
        <dbReference type="ARBA" id="ARBA00022679"/>
    </source>
</evidence>
<evidence type="ECO:0000256" key="42">
    <source>
        <dbReference type="ARBA" id="ARBA00048362"/>
    </source>
</evidence>
<evidence type="ECO:0000256" key="4">
    <source>
        <dbReference type="ARBA" id="ARBA00009979"/>
    </source>
</evidence>
<dbReference type="GO" id="GO:0009116">
    <property type="term" value="P:nucleoside metabolic process"/>
    <property type="evidence" value="ECO:0007669"/>
    <property type="project" value="InterPro"/>
</dbReference>
<comment type="catalytic activity">
    <reaction evidence="22">
        <text>inosine + phosphate = alpha-D-ribose 1-phosphate + hypoxanthine</text>
        <dbReference type="Rhea" id="RHEA:27646"/>
        <dbReference type="ChEBI" id="CHEBI:17368"/>
        <dbReference type="ChEBI" id="CHEBI:17596"/>
        <dbReference type="ChEBI" id="CHEBI:43474"/>
        <dbReference type="ChEBI" id="CHEBI:57720"/>
        <dbReference type="EC" id="2.4.2.1"/>
    </reaction>
</comment>
<comment type="catalytic activity">
    <reaction evidence="46">
        <text>1-hexadecanoyl-2-(9Z-octadecenoyl)-sn-glycero-3-phosphoethanolamine + H2O = 1-hexadecanoyl-sn-glycero-3-phosphoethanolamine + (9Z)-octadecenoate + H(+)</text>
        <dbReference type="Rhea" id="RHEA:40911"/>
        <dbReference type="ChEBI" id="CHEBI:15377"/>
        <dbReference type="ChEBI" id="CHEBI:15378"/>
        <dbReference type="ChEBI" id="CHEBI:30823"/>
        <dbReference type="ChEBI" id="CHEBI:73004"/>
        <dbReference type="ChEBI" id="CHEBI:73007"/>
    </reaction>
    <physiologicalReaction direction="left-to-right" evidence="46">
        <dbReference type="Rhea" id="RHEA:40912"/>
    </physiologicalReaction>
</comment>
<evidence type="ECO:0000256" key="54">
    <source>
        <dbReference type="ARBA" id="ARBA00049461"/>
    </source>
</evidence>
<dbReference type="InterPro" id="IPR035547">
    <property type="entry name" value="Phospholipase_B"/>
</dbReference>
<keyword evidence="15" id="KW-1133">Transmembrane helix</keyword>
<comment type="catalytic activity">
    <reaction evidence="35">
        <text>1-(9Z-octadecenoyl)-glycerol + H2O = glycerol + (9Z)-octadecenoate + H(+)</text>
        <dbReference type="Rhea" id="RHEA:38487"/>
        <dbReference type="ChEBI" id="CHEBI:15377"/>
        <dbReference type="ChEBI" id="CHEBI:15378"/>
        <dbReference type="ChEBI" id="CHEBI:17754"/>
        <dbReference type="ChEBI" id="CHEBI:30823"/>
        <dbReference type="ChEBI" id="CHEBI:75342"/>
    </reaction>
    <physiologicalReaction direction="left-to-right" evidence="35">
        <dbReference type="Rhea" id="RHEA:38488"/>
    </physiologicalReaction>
</comment>
<dbReference type="OrthoDB" id="10261782at2759"/>
<dbReference type="GO" id="GO:0016324">
    <property type="term" value="C:apical plasma membrane"/>
    <property type="evidence" value="ECO:0007669"/>
    <property type="project" value="UniProtKB-SubCell"/>
</dbReference>
<evidence type="ECO:0000256" key="5">
    <source>
        <dbReference type="ARBA" id="ARBA00011886"/>
    </source>
</evidence>
<keyword evidence="13" id="KW-0677">Repeat</keyword>
<keyword evidence="16" id="KW-0443">Lipid metabolism</keyword>
<evidence type="ECO:0000256" key="25">
    <source>
        <dbReference type="ARBA" id="ARBA00023970"/>
    </source>
</evidence>
<evidence type="ECO:0000256" key="30">
    <source>
        <dbReference type="ARBA" id="ARBA00033022"/>
    </source>
</evidence>
<evidence type="ECO:0000256" key="17">
    <source>
        <dbReference type="ARBA" id="ARBA00023136"/>
    </source>
</evidence>
<evidence type="ECO:0000256" key="36">
    <source>
        <dbReference type="ARBA" id="ARBA00047459"/>
    </source>
</evidence>
<dbReference type="NCBIfam" id="TIGR01697">
    <property type="entry name" value="PNPH-PUNA-XAPA"/>
    <property type="match status" value="1"/>
</dbReference>
<evidence type="ECO:0000256" key="39">
    <source>
        <dbReference type="ARBA" id="ARBA00048049"/>
    </source>
</evidence>
<dbReference type="GO" id="GO:0004731">
    <property type="term" value="F:purine-nucleoside phosphorylase activity"/>
    <property type="evidence" value="ECO:0007669"/>
    <property type="project" value="UniProtKB-EC"/>
</dbReference>
<evidence type="ECO:0000256" key="26">
    <source>
        <dbReference type="ARBA" id="ARBA00029723"/>
    </source>
</evidence>
<evidence type="ECO:0000256" key="1">
    <source>
        <dbReference type="ARBA" id="ARBA00004247"/>
    </source>
</evidence>
<dbReference type="CDD" id="cd01824">
    <property type="entry name" value="Phospholipase_B_like"/>
    <property type="match status" value="1"/>
</dbReference>
<feature type="compositionally biased region" description="Polar residues" evidence="55">
    <location>
        <begin position="82"/>
        <end position="91"/>
    </location>
</feature>
<evidence type="ECO:0000256" key="18">
    <source>
        <dbReference type="ARBA" id="ARBA00023180"/>
    </source>
</evidence>
<proteinExistence type="inferred from homology"/>
<comment type="catalytic activity">
    <reaction evidence="33">
        <text>1-hexadecanoyl-2-(9Z)-octadecenoyl-3-octadecanoyl-sn-glycerol + H2O = 2-(9Z-octadecenoyl)-3-octadecanoyl-sn-glycerol + hexadecanoate + H(+)</text>
        <dbReference type="Rhea" id="RHEA:41107"/>
        <dbReference type="ChEBI" id="CHEBI:7896"/>
        <dbReference type="ChEBI" id="CHEBI:15377"/>
        <dbReference type="ChEBI" id="CHEBI:15378"/>
        <dbReference type="ChEBI" id="CHEBI:75558"/>
        <dbReference type="ChEBI" id="CHEBI:77623"/>
    </reaction>
    <physiologicalReaction direction="left-to-right" evidence="33">
        <dbReference type="Rhea" id="RHEA:41108"/>
    </physiologicalReaction>
</comment>
<evidence type="ECO:0000256" key="51">
    <source>
        <dbReference type="ARBA" id="ARBA00048939"/>
    </source>
</evidence>
<name>N6T4N0_DENPD</name>
<keyword evidence="10" id="KW-0808">Transferase</keyword>
<evidence type="ECO:0000256" key="3">
    <source>
        <dbReference type="ARBA" id="ARBA00006751"/>
    </source>
</evidence>
<dbReference type="Gene3D" id="3.40.50.1580">
    <property type="entry name" value="Nucleoside phosphorylase domain"/>
    <property type="match status" value="1"/>
</dbReference>
<comment type="similarity">
    <text evidence="3">Belongs to the PNP/MTAP phosphorylase family.</text>
</comment>
<evidence type="ECO:0000256" key="52">
    <source>
        <dbReference type="ARBA" id="ARBA00049363"/>
    </source>
</evidence>
<comment type="catalytic activity">
    <reaction evidence="37">
        <text>2,3-di-(9Z)-octadecenoyl-sn-glycerol + H2O = 3-(9Z-octadecenoyl)-sn-glycerol + (9Z)-octadecenoate + H(+)</text>
        <dbReference type="Rhea" id="RHEA:42604"/>
        <dbReference type="ChEBI" id="CHEBI:15377"/>
        <dbReference type="ChEBI" id="CHEBI:15378"/>
        <dbReference type="ChEBI" id="CHEBI:30823"/>
        <dbReference type="ChEBI" id="CHEBI:75824"/>
        <dbReference type="ChEBI" id="CHEBI:75938"/>
    </reaction>
    <physiologicalReaction direction="left-to-right" evidence="37">
        <dbReference type="Rhea" id="RHEA:42605"/>
    </physiologicalReaction>
</comment>
<comment type="subcellular location">
    <subcellularLocation>
        <location evidence="1">Apical cell membrane</location>
        <topology evidence="1">Single-pass type I membrane protein</topology>
    </subcellularLocation>
</comment>
<keyword evidence="12 56" id="KW-0732">Signal</keyword>
<keyword evidence="17" id="KW-0472">Membrane</keyword>
<dbReference type="PANTHER" id="PTHR11904">
    <property type="entry name" value="METHYLTHIOADENOSINE/PURINE NUCLEOSIDE PHOSPHORYLASE"/>
    <property type="match status" value="1"/>
</dbReference>
<dbReference type="Pfam" id="PF01048">
    <property type="entry name" value="PNP_UDP_1"/>
    <property type="match status" value="1"/>
</dbReference>
<evidence type="ECO:0000256" key="23">
    <source>
        <dbReference type="ARBA" id="ARBA00023929"/>
    </source>
</evidence>
<evidence type="ECO:0000256" key="8">
    <source>
        <dbReference type="ARBA" id="ARBA00022475"/>
    </source>
</evidence>
<organism evidence="57">
    <name type="scientific">Dendroctonus ponderosae</name>
    <name type="common">Mountain pine beetle</name>
    <dbReference type="NCBI Taxonomy" id="77166"/>
    <lineage>
        <taxon>Eukaryota</taxon>
        <taxon>Metazoa</taxon>
        <taxon>Ecdysozoa</taxon>
        <taxon>Arthropoda</taxon>
        <taxon>Hexapoda</taxon>
        <taxon>Insecta</taxon>
        <taxon>Pterygota</taxon>
        <taxon>Neoptera</taxon>
        <taxon>Endopterygota</taxon>
        <taxon>Coleoptera</taxon>
        <taxon>Polyphaga</taxon>
        <taxon>Cucujiformia</taxon>
        <taxon>Curculionidae</taxon>
        <taxon>Scolytinae</taxon>
        <taxon>Dendroctonus</taxon>
    </lineage>
</organism>
<evidence type="ECO:0000256" key="13">
    <source>
        <dbReference type="ARBA" id="ARBA00022737"/>
    </source>
</evidence>
<evidence type="ECO:0000256" key="56">
    <source>
        <dbReference type="SAM" id="SignalP"/>
    </source>
</evidence>
<sequence length="665" mass="73749">MQLKVLIPLLVACAPSSLGRDERTALDNFVPFLRIFKSLTNQKWEAVSRGQASRRSMALKQKRQHGPKEGQFPCSHLDLPARSQTRPQSAHQLRPGDIDVVGAIGDSLTAGFGVEVDSLLALLHEARGSSFSIGGAGTWQTHLTLPNILKQFNPYLYGYSLNAITTDSKSKFNVAEGGAISNNMPFMARVLVDRIKRDKHVDLENDWKMISIFIGHNDLCSDACYKRDFQKVLANHEADIVETLRTFRNHLPRTVINLIPPIHLKILLDMTDKPASCIVPHIISCPCLIGLPHRHLVPQMMRLMDQWQALDLQIANYPEFDSDQFTIIAHKFTLNFTLPRLENGGMDYGYTAADCFHASQRGHAKVSGTEQLVEMSALPTDEFNRGFIEESARFIRSQVPVAPKLLIICGSGLGGLADTIEKPVTLSYDEIPNFPQSTVPGHAGELIFGTLSNVPVVCMKGRFHYYEGYSLQKVTTPIRIMQLLGIKGLIITNAAGGVNKAYQVGDIMLIKDHLNFFAFGGQHPLRGPNDPQFGARFFPMNRAYDRALLEVGKRAAAEVGLANHCHEGVYGIYSGPNYETVAEIKYLQLVGVDAIGMSTVPEVLVAKHCGLPVFGFSFITNKCVDSYEDAEEPNHAHILDVVQAKAKKLKNLVIKFVEHTSDQWL</sequence>
<evidence type="ECO:0000256" key="14">
    <source>
        <dbReference type="ARBA" id="ARBA00022801"/>
    </source>
</evidence>
<comment type="function">
    <text evidence="32">Calcium-independent membrane-associated phospholipase that catalyzes complete diacylation of phospholipids by hydrolyzing both sn-1 and sn-2 fatty acyl chains attached to the glycerol backbone (phospholipase B activity). Has dual phospholipase and lysophospholipase activities toward diacylphospholipids. Preferentially cleaves sn-2 ester bonds over sn-1 bonds. Acts as a lipase toward glycerolipid substrates. Hydrolyzes fatty acyl chains of diacylglycerols with preference for the sn-2 position and of triacylglycerols with not positional selectivity. May also hydrolyze long chain retinyl esters such as retinyl palmitate. May contribute to digestion of dietary phospholipids, glycerolipids and retinoids, facilitating lipid absorption at the brush border.</text>
</comment>